<keyword evidence="4 7" id="KW-0862">Zinc</keyword>
<dbReference type="EC" id="6.1.1.-" evidence="7"/>
<proteinExistence type="inferred from homology"/>
<dbReference type="GO" id="GO:0006400">
    <property type="term" value="P:tRNA modification"/>
    <property type="evidence" value="ECO:0007669"/>
    <property type="project" value="InterPro"/>
</dbReference>
<feature type="short sequence motif" description="'HIGH' region" evidence="7">
    <location>
        <begin position="37"/>
        <end position="47"/>
    </location>
</feature>
<keyword evidence="2 7" id="KW-0479">Metal-binding</keyword>
<protein>
    <recommendedName>
        <fullName evidence="7">Glutamyl-Q tRNA(Asp) synthetase</fullName>
        <shortName evidence="7">Glu-Q-RSs</shortName>
        <ecNumber evidence="7">6.1.1.-</ecNumber>
    </recommendedName>
</protein>
<dbReference type="Pfam" id="PF00749">
    <property type="entry name" value="tRNA-synt_1c"/>
    <property type="match status" value="1"/>
</dbReference>
<dbReference type="NCBIfam" id="TIGR03838">
    <property type="entry name" value="queuosine_YadB"/>
    <property type="match status" value="1"/>
</dbReference>
<evidence type="ECO:0000256" key="3">
    <source>
        <dbReference type="ARBA" id="ARBA00022741"/>
    </source>
</evidence>
<dbReference type="NCBIfam" id="NF004314">
    <property type="entry name" value="PRK05710.1-3"/>
    <property type="match status" value="1"/>
</dbReference>
<evidence type="ECO:0000313" key="12">
    <source>
        <dbReference type="Proteomes" id="UP000094147"/>
    </source>
</evidence>
<feature type="binding site" evidence="7">
    <location>
        <position position="146"/>
    </location>
    <ligand>
        <name>Zn(2+)</name>
        <dbReference type="ChEBI" id="CHEBI:29105"/>
    </ligand>
</feature>
<gene>
    <name evidence="7" type="primary">gluQ</name>
    <name evidence="11" type="ORF">KS2013_2053</name>
</gene>
<dbReference type="PRINTS" id="PR00987">
    <property type="entry name" value="TRNASYNTHGLU"/>
</dbReference>
<dbReference type="Gene3D" id="3.40.50.620">
    <property type="entry name" value="HUPs"/>
    <property type="match status" value="1"/>
</dbReference>
<organism evidence="11 12">
    <name type="scientific">Kangiella sediminilitoris</name>
    <dbReference type="NCBI Taxonomy" id="1144748"/>
    <lineage>
        <taxon>Bacteria</taxon>
        <taxon>Pseudomonadati</taxon>
        <taxon>Pseudomonadota</taxon>
        <taxon>Gammaproteobacteria</taxon>
        <taxon>Kangiellales</taxon>
        <taxon>Kangiellaceae</taxon>
        <taxon>Kangiella</taxon>
    </lineage>
</organism>
<sequence length="321" mass="36108">MPQKPLDLQTSSPADTSESGAENATSHIHLMRGRFAPSPSGPLHFGSLIAAVGSYLIAKTHNAEWQVRIEDIDPPREIAGATDTILRQLEAFGLHWDGPVIYQSEHIPRFQQILEELKTKGLLYACNCTRKQINKVSDNGRYPNICSGKNLGFDGEVAWKLRHGQGQYDFMDLIQGECQFPQDLYQEDFTVRRKDGLMAYQLAVVVDDIDAGIDHVVRGSDLLDSTPRQLRLYEVLSKEPPLWYHLPVAINQDGNKLSKQNHAEAVSEEKAGPLLVEALDFLGQQPPADLINQSIELIMDWALEHFSLQKIPQKQQIPYFD</sequence>
<keyword evidence="12" id="KW-1185">Reference proteome</keyword>
<evidence type="ECO:0000256" key="8">
    <source>
        <dbReference type="RuleBase" id="RU363037"/>
    </source>
</evidence>
<dbReference type="PANTHER" id="PTHR43311:SF1">
    <property type="entry name" value="GLUTAMYL-Q TRNA(ASP) SYNTHETASE"/>
    <property type="match status" value="1"/>
</dbReference>
<dbReference type="GO" id="GO:0004818">
    <property type="term" value="F:glutamate-tRNA ligase activity"/>
    <property type="evidence" value="ECO:0007669"/>
    <property type="project" value="TreeGrafter"/>
</dbReference>
<evidence type="ECO:0000256" key="9">
    <source>
        <dbReference type="SAM" id="MobiDB-lite"/>
    </source>
</evidence>
<evidence type="ECO:0000256" key="5">
    <source>
        <dbReference type="ARBA" id="ARBA00022840"/>
    </source>
</evidence>
<feature type="binding site" evidence="7">
    <location>
        <position position="126"/>
    </location>
    <ligand>
        <name>Zn(2+)</name>
        <dbReference type="ChEBI" id="CHEBI:29105"/>
    </ligand>
</feature>
<dbReference type="InterPro" id="IPR020058">
    <property type="entry name" value="Glu/Gln-tRNA-synth_Ib_cat-dom"/>
</dbReference>
<evidence type="ECO:0000256" key="4">
    <source>
        <dbReference type="ARBA" id="ARBA00022833"/>
    </source>
</evidence>
<dbReference type="GO" id="GO:0008270">
    <property type="term" value="F:zinc ion binding"/>
    <property type="evidence" value="ECO:0007669"/>
    <property type="project" value="UniProtKB-UniRule"/>
</dbReference>
<feature type="region of interest" description="Disordered" evidence="9">
    <location>
        <begin position="1"/>
        <end position="24"/>
    </location>
</feature>
<feature type="binding site" evidence="7">
    <location>
        <position position="218"/>
    </location>
    <ligand>
        <name>L-glutamate</name>
        <dbReference type="ChEBI" id="CHEBI:29985"/>
    </ligand>
</feature>
<name>A0A1B3BDB7_9GAMM</name>
<dbReference type="KEGG" id="ksd:KS2013_2053"/>
<feature type="binding site" evidence="7">
    <location>
        <position position="128"/>
    </location>
    <ligand>
        <name>Zn(2+)</name>
        <dbReference type="ChEBI" id="CHEBI:29105"/>
    </ligand>
</feature>
<dbReference type="Proteomes" id="UP000094147">
    <property type="component" value="Chromosome"/>
</dbReference>
<dbReference type="GO" id="GO:0005829">
    <property type="term" value="C:cytosol"/>
    <property type="evidence" value="ECO:0007669"/>
    <property type="project" value="TreeGrafter"/>
</dbReference>
<dbReference type="InterPro" id="IPR049940">
    <property type="entry name" value="GluQ/Sye"/>
</dbReference>
<feature type="binding site" evidence="7">
    <location>
        <begin position="34"/>
        <end position="38"/>
    </location>
    <ligand>
        <name>L-glutamate</name>
        <dbReference type="ChEBI" id="CHEBI:29985"/>
    </ligand>
</feature>
<comment type="similarity">
    <text evidence="7">Belongs to the class-I aminoacyl-tRNA synthetase family. GluQ subfamily.</text>
</comment>
<accession>A0A1B3BDB7</accession>
<dbReference type="EMBL" id="CP012418">
    <property type="protein sequence ID" value="AOE50758.1"/>
    <property type="molecule type" value="Genomic_DNA"/>
</dbReference>
<feature type="domain" description="Glutamyl/glutaminyl-tRNA synthetase class Ib catalytic" evidence="10">
    <location>
        <begin position="32"/>
        <end position="269"/>
    </location>
</feature>
<dbReference type="AlphaFoldDB" id="A0A1B3BDB7"/>
<evidence type="ECO:0000259" key="10">
    <source>
        <dbReference type="Pfam" id="PF00749"/>
    </source>
</evidence>
<dbReference type="PANTHER" id="PTHR43311">
    <property type="entry name" value="GLUTAMATE--TRNA LIGASE"/>
    <property type="match status" value="1"/>
</dbReference>
<feature type="binding site" evidence="7">
    <location>
        <position position="200"/>
    </location>
    <ligand>
        <name>L-glutamate</name>
        <dbReference type="ChEBI" id="CHEBI:29985"/>
    </ligand>
</feature>
<keyword evidence="6 7" id="KW-0030">Aminoacyl-tRNA synthetase</keyword>
<dbReference type="InterPro" id="IPR000924">
    <property type="entry name" value="Glu/Gln-tRNA-synth"/>
</dbReference>
<dbReference type="GO" id="GO:0005524">
    <property type="term" value="F:ATP binding"/>
    <property type="evidence" value="ECO:0007669"/>
    <property type="project" value="UniProtKB-KW"/>
</dbReference>
<feature type="binding site" evidence="7">
    <location>
        <position position="142"/>
    </location>
    <ligand>
        <name>Zn(2+)</name>
        <dbReference type="ChEBI" id="CHEBI:29105"/>
    </ligand>
</feature>
<dbReference type="InterPro" id="IPR022380">
    <property type="entry name" value="Glu-Q_tRNA(Asp)_Synthase"/>
</dbReference>
<comment type="function">
    <text evidence="7">Catalyzes the tRNA-independent activation of glutamate in presence of ATP and the subsequent transfer of glutamate onto a tRNA(Asp). Glutamate is transferred on the 2-amino-5-(4,5-dihydroxy-2-cyclopenten-1-yl) moiety of the queuosine in the wobble position of the QUC anticodon.</text>
</comment>
<keyword evidence="8" id="KW-0648">Protein biosynthesis</keyword>
<keyword evidence="3 7" id="KW-0547">Nucleotide-binding</keyword>
<reference evidence="12" key="1">
    <citation type="submission" date="2015-08" db="EMBL/GenBank/DDBJ databases">
        <authorList>
            <person name="Kim K.M."/>
        </authorList>
    </citation>
    <scope>NUCLEOTIDE SEQUENCE [LARGE SCALE GENOMIC DNA]</scope>
    <source>
        <strain evidence="12">KCTC 23892</strain>
    </source>
</reference>
<keyword evidence="1 7" id="KW-0436">Ligase</keyword>
<evidence type="ECO:0000313" key="11">
    <source>
        <dbReference type="EMBL" id="AOE50758.1"/>
    </source>
</evidence>
<feature type="binding site" evidence="7">
    <location>
        <position position="259"/>
    </location>
    <ligand>
        <name>ATP</name>
        <dbReference type="ChEBI" id="CHEBI:30616"/>
    </ligand>
</feature>
<dbReference type="HAMAP" id="MF_01428">
    <property type="entry name" value="Glu_Q_tRNA_synth"/>
    <property type="match status" value="1"/>
</dbReference>
<evidence type="ECO:0000256" key="2">
    <source>
        <dbReference type="ARBA" id="ARBA00022723"/>
    </source>
</evidence>
<evidence type="ECO:0000256" key="6">
    <source>
        <dbReference type="ARBA" id="ARBA00023146"/>
    </source>
</evidence>
<feature type="binding site" evidence="7">
    <location>
        <position position="70"/>
    </location>
    <ligand>
        <name>L-glutamate</name>
        <dbReference type="ChEBI" id="CHEBI:29985"/>
    </ligand>
</feature>
<keyword evidence="5 7" id="KW-0067">ATP-binding</keyword>
<dbReference type="FunFam" id="3.40.50.620:FF:000093">
    <property type="entry name" value="Glutamyl-Q tRNA(Asp) synthetase"/>
    <property type="match status" value="1"/>
</dbReference>
<evidence type="ECO:0000256" key="7">
    <source>
        <dbReference type="HAMAP-Rule" id="MF_01428"/>
    </source>
</evidence>
<dbReference type="GO" id="GO:0006424">
    <property type="term" value="P:glutamyl-tRNA aminoacylation"/>
    <property type="evidence" value="ECO:0007669"/>
    <property type="project" value="InterPro"/>
</dbReference>
<dbReference type="InterPro" id="IPR014729">
    <property type="entry name" value="Rossmann-like_a/b/a_fold"/>
</dbReference>
<evidence type="ECO:0000256" key="1">
    <source>
        <dbReference type="ARBA" id="ARBA00022598"/>
    </source>
</evidence>
<feature type="short sequence motif" description="'KMSKS' region" evidence="7">
    <location>
        <begin position="256"/>
        <end position="260"/>
    </location>
</feature>
<comment type="cofactor">
    <cofactor evidence="7">
        <name>Zn(2+)</name>
        <dbReference type="ChEBI" id="CHEBI:29105"/>
    </cofactor>
    <text evidence="7">Binds 1 zinc ion per subunit.</text>
</comment>
<dbReference type="SUPFAM" id="SSF52374">
    <property type="entry name" value="Nucleotidylyl transferase"/>
    <property type="match status" value="1"/>
</dbReference>
<feature type="compositionally biased region" description="Polar residues" evidence="9">
    <location>
        <begin position="8"/>
        <end position="24"/>
    </location>
</feature>
<dbReference type="STRING" id="1144748.KS2013_2053"/>
<dbReference type="PATRIC" id="fig|1144748.3.peg.2070"/>